<evidence type="ECO:0000313" key="8">
    <source>
        <dbReference type="EMBL" id="CAE0490575.1"/>
    </source>
</evidence>
<evidence type="ECO:0000256" key="6">
    <source>
        <dbReference type="SAM" id="SignalP"/>
    </source>
</evidence>
<reference evidence="8" key="1">
    <citation type="submission" date="2021-01" db="EMBL/GenBank/DDBJ databases">
        <authorList>
            <person name="Corre E."/>
            <person name="Pelletier E."/>
            <person name="Niang G."/>
            <person name="Scheremetjew M."/>
            <person name="Finn R."/>
            <person name="Kale V."/>
            <person name="Holt S."/>
            <person name="Cochrane G."/>
            <person name="Meng A."/>
            <person name="Brown T."/>
            <person name="Cohen L."/>
        </authorList>
    </citation>
    <scope>NUCLEOTIDE SEQUENCE</scope>
    <source>
        <strain evidence="8">CCMP1320</strain>
    </source>
</reference>
<dbReference type="InterPro" id="IPR047177">
    <property type="entry name" value="Pept_M20A"/>
</dbReference>
<protein>
    <recommendedName>
        <fullName evidence="7">Peptidase M20 dimerisation domain-containing protein</fullName>
    </recommendedName>
</protein>
<dbReference type="Gene3D" id="1.10.150.900">
    <property type="match status" value="1"/>
</dbReference>
<keyword evidence="6" id="KW-0732">Signal</keyword>
<comment type="similarity">
    <text evidence="1">Belongs to the peptidase M20A family.</text>
</comment>
<dbReference type="SUPFAM" id="SSF53187">
    <property type="entry name" value="Zn-dependent exopeptidases"/>
    <property type="match status" value="1"/>
</dbReference>
<dbReference type="GO" id="GO:0006508">
    <property type="term" value="P:proteolysis"/>
    <property type="evidence" value="ECO:0007669"/>
    <property type="project" value="UniProtKB-KW"/>
</dbReference>
<sequence>MRIINVKTALLVSIAALLLVLGPWNNDKKQENPQERQCQATAGSEEAIQRFSKLLTYETLADARTPDHRASGYEEEFTKLLNHLEEAWPEVYRGLQVEKVGLGGGSRLYTWHGRDPSLRPVLFISHFDVVPVTPGTEQDWVHPPFSGAIEDGYIWGRGALDVKFSVAALLEAASSLLQKGFQPQRTLMMSFGNDEEVGGSGGAQLIAQYLAEKGVQLELIIDEGGLIISDGLKGVVDQPLALVATAEKVYTSVELDLASKGGHSSMPPIDKSDIASQAARMVQAVNTEPMPGEIRPPISGFLEAISHYLNPSVDYAFVRGLLRTADKWPLNKILAQFFLRSSSELAALVRTTVAVTRVSAGVADNVLPNIGQMIFNMRAHPETPRKDVLAYLEDRMKEANLQPGAKLQVTDASHFGPVPGVSPADGPGYKLLKQAIQEHWRHQGQGIAVAPYLLTGGTDSKHFSHLTRAIYRFVPYSVNKTAGDLRRIHSTNERVRATDFTLAVCTYARVMELLSEQ</sequence>
<feature type="chain" id="PRO_5031180612" description="Peptidase M20 dimerisation domain-containing protein" evidence="6">
    <location>
        <begin position="23"/>
        <end position="517"/>
    </location>
</feature>
<dbReference type="SUPFAM" id="SSF55031">
    <property type="entry name" value="Bacterial exopeptidase dimerisation domain"/>
    <property type="match status" value="1"/>
</dbReference>
<dbReference type="InterPro" id="IPR011650">
    <property type="entry name" value="Peptidase_M20_dimer"/>
</dbReference>
<dbReference type="Gene3D" id="3.30.70.360">
    <property type="match status" value="1"/>
</dbReference>
<dbReference type="Pfam" id="PF07687">
    <property type="entry name" value="M20_dimer"/>
    <property type="match status" value="1"/>
</dbReference>
<dbReference type="PANTHER" id="PTHR45962">
    <property type="entry name" value="N-FATTY-ACYL-AMINO ACID SYNTHASE/HYDROLASE PM20D1"/>
    <property type="match status" value="1"/>
</dbReference>
<dbReference type="PROSITE" id="PS00758">
    <property type="entry name" value="ARGE_DAPE_CPG2_1"/>
    <property type="match status" value="1"/>
</dbReference>
<organism evidence="8">
    <name type="scientific">Dunaliella tertiolecta</name>
    <name type="common">Green alga</name>
    <dbReference type="NCBI Taxonomy" id="3047"/>
    <lineage>
        <taxon>Eukaryota</taxon>
        <taxon>Viridiplantae</taxon>
        <taxon>Chlorophyta</taxon>
        <taxon>core chlorophytes</taxon>
        <taxon>Chlorophyceae</taxon>
        <taxon>CS clade</taxon>
        <taxon>Chlamydomonadales</taxon>
        <taxon>Dunaliellaceae</taxon>
        <taxon>Dunaliella</taxon>
    </lineage>
</organism>
<feature type="domain" description="Peptidase M20 dimerisation" evidence="7">
    <location>
        <begin position="247"/>
        <end position="400"/>
    </location>
</feature>
<dbReference type="PANTHER" id="PTHR45962:SF1">
    <property type="entry name" value="N-FATTY-ACYL-AMINO ACID SYNTHASE_HYDROLASE PM20D1"/>
    <property type="match status" value="1"/>
</dbReference>
<keyword evidence="5" id="KW-0862">Zinc</keyword>
<dbReference type="InterPro" id="IPR002933">
    <property type="entry name" value="Peptidase_M20"/>
</dbReference>
<keyword evidence="3" id="KW-0479">Metal-binding</keyword>
<evidence type="ECO:0000256" key="1">
    <source>
        <dbReference type="ARBA" id="ARBA00006247"/>
    </source>
</evidence>
<evidence type="ECO:0000256" key="5">
    <source>
        <dbReference type="ARBA" id="ARBA00022833"/>
    </source>
</evidence>
<dbReference type="InterPro" id="IPR001261">
    <property type="entry name" value="ArgE/DapE_CS"/>
</dbReference>
<dbReference type="Pfam" id="PF01546">
    <property type="entry name" value="Peptidase_M20"/>
    <property type="match status" value="1"/>
</dbReference>
<dbReference type="GO" id="GO:0046872">
    <property type="term" value="F:metal ion binding"/>
    <property type="evidence" value="ECO:0007669"/>
    <property type="project" value="UniProtKB-KW"/>
</dbReference>
<proteinExistence type="inferred from homology"/>
<dbReference type="GO" id="GO:0008233">
    <property type="term" value="F:peptidase activity"/>
    <property type="evidence" value="ECO:0007669"/>
    <property type="project" value="UniProtKB-KW"/>
</dbReference>
<evidence type="ECO:0000256" key="4">
    <source>
        <dbReference type="ARBA" id="ARBA00022801"/>
    </source>
</evidence>
<dbReference type="Gene3D" id="3.40.630.10">
    <property type="entry name" value="Zn peptidases"/>
    <property type="match status" value="1"/>
</dbReference>
<feature type="signal peptide" evidence="6">
    <location>
        <begin position="1"/>
        <end position="22"/>
    </location>
</feature>
<gene>
    <name evidence="8" type="ORF">DTER00134_LOCUS5648</name>
</gene>
<keyword evidence="4" id="KW-0378">Hydrolase</keyword>
<evidence type="ECO:0000256" key="3">
    <source>
        <dbReference type="ARBA" id="ARBA00022723"/>
    </source>
</evidence>
<keyword evidence="2" id="KW-0645">Protease</keyword>
<dbReference type="InterPro" id="IPR036264">
    <property type="entry name" value="Bact_exopeptidase_dim_dom"/>
</dbReference>
<accession>A0A7S3QRI9</accession>
<name>A0A7S3QRI9_DUNTE</name>
<dbReference type="EMBL" id="HBIP01010172">
    <property type="protein sequence ID" value="CAE0490575.1"/>
    <property type="molecule type" value="Transcribed_RNA"/>
</dbReference>
<evidence type="ECO:0000256" key="2">
    <source>
        <dbReference type="ARBA" id="ARBA00022670"/>
    </source>
</evidence>
<dbReference type="AlphaFoldDB" id="A0A7S3QRI9"/>
<evidence type="ECO:0000259" key="7">
    <source>
        <dbReference type="Pfam" id="PF07687"/>
    </source>
</evidence>